<protein>
    <recommendedName>
        <fullName evidence="5">Flagellar P-ring protein</fullName>
    </recommendedName>
    <alternativeName>
        <fullName evidence="5">Basal body P-ring protein</fullName>
    </alternativeName>
</protein>
<keyword evidence="6" id="KW-0966">Cell projection</keyword>
<feature type="signal peptide" evidence="5">
    <location>
        <begin position="1"/>
        <end position="28"/>
    </location>
</feature>
<accession>A0A932I4A8</accession>
<dbReference type="HAMAP" id="MF_00416">
    <property type="entry name" value="FlgI"/>
    <property type="match status" value="1"/>
</dbReference>
<name>A0A932I4A8_UNCTE</name>
<dbReference type="PANTHER" id="PTHR30381:SF0">
    <property type="entry name" value="FLAGELLAR P-RING PROTEIN"/>
    <property type="match status" value="1"/>
</dbReference>
<dbReference type="PRINTS" id="PR01010">
    <property type="entry name" value="FLGPRINGFLGI"/>
</dbReference>
<organism evidence="6 7">
    <name type="scientific">Tectimicrobiota bacterium</name>
    <dbReference type="NCBI Taxonomy" id="2528274"/>
    <lineage>
        <taxon>Bacteria</taxon>
        <taxon>Pseudomonadati</taxon>
        <taxon>Nitrospinota/Tectimicrobiota group</taxon>
        <taxon>Candidatus Tectimicrobiota</taxon>
    </lineage>
</organism>
<reference evidence="6" key="1">
    <citation type="submission" date="2020-07" db="EMBL/GenBank/DDBJ databases">
        <title>Huge and variable diversity of episymbiotic CPR bacteria and DPANN archaea in groundwater ecosystems.</title>
        <authorList>
            <person name="He C.Y."/>
            <person name="Keren R."/>
            <person name="Whittaker M."/>
            <person name="Farag I.F."/>
            <person name="Doudna J."/>
            <person name="Cate J.H.D."/>
            <person name="Banfield J.F."/>
        </authorList>
    </citation>
    <scope>NUCLEOTIDE SEQUENCE</scope>
    <source>
        <strain evidence="6">NC_groundwater_763_Ag_S-0.2um_68_21</strain>
    </source>
</reference>
<dbReference type="GO" id="GO:0071973">
    <property type="term" value="P:bacterial-type flagellum-dependent cell motility"/>
    <property type="evidence" value="ECO:0007669"/>
    <property type="project" value="InterPro"/>
</dbReference>
<dbReference type="Pfam" id="PF02119">
    <property type="entry name" value="FlgI"/>
    <property type="match status" value="1"/>
</dbReference>
<keyword evidence="3 5" id="KW-0732">Signal</keyword>
<dbReference type="PANTHER" id="PTHR30381">
    <property type="entry name" value="FLAGELLAR P-RING PERIPLASMIC PROTEIN FLGI"/>
    <property type="match status" value="1"/>
</dbReference>
<dbReference type="NCBIfam" id="NF003676">
    <property type="entry name" value="PRK05303.1"/>
    <property type="match status" value="1"/>
</dbReference>
<keyword evidence="6" id="KW-0282">Flagellum</keyword>
<evidence type="ECO:0000256" key="5">
    <source>
        <dbReference type="HAMAP-Rule" id="MF_00416"/>
    </source>
</evidence>
<keyword evidence="6" id="KW-0969">Cilium</keyword>
<dbReference type="Proteomes" id="UP000782312">
    <property type="component" value="Unassembled WGS sequence"/>
</dbReference>
<gene>
    <name evidence="5" type="primary">flgI</name>
    <name evidence="6" type="ORF">HYZ11_15165</name>
</gene>
<keyword evidence="4 5" id="KW-0975">Bacterial flagellum</keyword>
<proteinExistence type="inferred from homology"/>
<dbReference type="AlphaFoldDB" id="A0A932I4A8"/>
<evidence type="ECO:0000256" key="3">
    <source>
        <dbReference type="ARBA" id="ARBA00022729"/>
    </source>
</evidence>
<dbReference type="EMBL" id="JACPUR010000037">
    <property type="protein sequence ID" value="MBI3128944.1"/>
    <property type="molecule type" value="Genomic_DNA"/>
</dbReference>
<evidence type="ECO:0000256" key="2">
    <source>
        <dbReference type="ARBA" id="ARBA00004117"/>
    </source>
</evidence>
<evidence type="ECO:0000313" key="7">
    <source>
        <dbReference type="Proteomes" id="UP000782312"/>
    </source>
</evidence>
<dbReference type="InterPro" id="IPR001782">
    <property type="entry name" value="Flag_FlgI"/>
</dbReference>
<sequence precursor="true">MRKTMTRASLLLAAFLALSLAAPAGARAARLKDVASVSGVRSNQLLGYGLIVGLDGTGDGNDPSFTAQSLANLLKKLGINIPATAFKVKNVAAVMVTADFPPFARSGSRLDVTVSAVGDAKSLLGGTLLLTPLRGADGEVYAVAQGPVSLGGGFAFEGGTGTAVKRNHPTVGTISGGASVEREIPVNFAAQKSIRLALHQPDFTTVARVVTAINQTFGEGAAVARDSGTVDVDVAKVSGGAVNAMAQLERIEVATDQRARVVINERTGTIVMGESVRISTVAISHGNLNIVIREESQVSQPGAFAPEGAATVVVPRSEVTVKQEKRNMVVLARTVSIGDVVRGLNAIGVAPRDLIAILQALKAAGALDAEIALL</sequence>
<dbReference type="GO" id="GO:0005198">
    <property type="term" value="F:structural molecule activity"/>
    <property type="evidence" value="ECO:0007669"/>
    <property type="project" value="InterPro"/>
</dbReference>
<comment type="function">
    <text evidence="1 5">Assembles around the rod to form the L-ring and probably protects the motor/basal body from shearing forces during rotation.</text>
</comment>
<comment type="similarity">
    <text evidence="5">Belongs to the FlgI family.</text>
</comment>
<evidence type="ECO:0000256" key="4">
    <source>
        <dbReference type="ARBA" id="ARBA00023143"/>
    </source>
</evidence>
<comment type="subcellular location">
    <subcellularLocation>
        <location evidence="2 5">Bacterial flagellum basal body</location>
    </subcellularLocation>
</comment>
<comment type="subunit">
    <text evidence="5">The basal body constitutes a major portion of the flagellar organelle and consists of four rings (L,P,S, and M) mounted on a central rod.</text>
</comment>
<evidence type="ECO:0000313" key="6">
    <source>
        <dbReference type="EMBL" id="MBI3128944.1"/>
    </source>
</evidence>
<feature type="chain" id="PRO_5038182843" description="Flagellar P-ring protein" evidence="5">
    <location>
        <begin position="29"/>
        <end position="374"/>
    </location>
</feature>
<dbReference type="GO" id="GO:0009428">
    <property type="term" value="C:bacterial-type flagellum basal body, distal rod, P ring"/>
    <property type="evidence" value="ECO:0007669"/>
    <property type="project" value="InterPro"/>
</dbReference>
<dbReference type="GO" id="GO:0030288">
    <property type="term" value="C:outer membrane-bounded periplasmic space"/>
    <property type="evidence" value="ECO:0007669"/>
    <property type="project" value="InterPro"/>
</dbReference>
<evidence type="ECO:0000256" key="1">
    <source>
        <dbReference type="ARBA" id="ARBA00002591"/>
    </source>
</evidence>
<comment type="caution">
    <text evidence="6">The sequence shown here is derived from an EMBL/GenBank/DDBJ whole genome shotgun (WGS) entry which is preliminary data.</text>
</comment>